<dbReference type="AlphaFoldDB" id="A0A8T1PFD1"/>
<gene>
    <name evidence="1" type="ORF">CIPAW_09G000200</name>
</gene>
<dbReference type="EMBL" id="CM031817">
    <property type="protein sequence ID" value="KAG6640384.1"/>
    <property type="molecule type" value="Genomic_DNA"/>
</dbReference>
<evidence type="ECO:0000313" key="2">
    <source>
        <dbReference type="Proteomes" id="UP000811609"/>
    </source>
</evidence>
<protein>
    <submittedName>
        <fullName evidence="1">Uncharacterized protein</fullName>
    </submittedName>
</protein>
<sequence>MKPVKEGKGYSAVWERDREHRQFQSFNLFTLSKSFLELEVLGTLPREKTKTETLFNRALRL</sequence>
<accession>A0A8T1PFD1</accession>
<keyword evidence="2" id="KW-1185">Reference proteome</keyword>
<dbReference type="Proteomes" id="UP000811609">
    <property type="component" value="Chromosome 9"/>
</dbReference>
<comment type="caution">
    <text evidence="1">The sequence shown here is derived from an EMBL/GenBank/DDBJ whole genome shotgun (WGS) entry which is preliminary data.</text>
</comment>
<name>A0A8T1PFD1_CARIL</name>
<organism evidence="1 2">
    <name type="scientific">Carya illinoinensis</name>
    <name type="common">Pecan</name>
    <dbReference type="NCBI Taxonomy" id="32201"/>
    <lineage>
        <taxon>Eukaryota</taxon>
        <taxon>Viridiplantae</taxon>
        <taxon>Streptophyta</taxon>
        <taxon>Embryophyta</taxon>
        <taxon>Tracheophyta</taxon>
        <taxon>Spermatophyta</taxon>
        <taxon>Magnoliopsida</taxon>
        <taxon>eudicotyledons</taxon>
        <taxon>Gunneridae</taxon>
        <taxon>Pentapetalae</taxon>
        <taxon>rosids</taxon>
        <taxon>fabids</taxon>
        <taxon>Fagales</taxon>
        <taxon>Juglandaceae</taxon>
        <taxon>Carya</taxon>
    </lineage>
</organism>
<proteinExistence type="predicted"/>
<reference evidence="1" key="1">
    <citation type="submission" date="2020-12" db="EMBL/GenBank/DDBJ databases">
        <title>WGS assembly of Carya illinoinensis cv. Pawnee.</title>
        <authorList>
            <person name="Platts A."/>
            <person name="Shu S."/>
            <person name="Wright S."/>
            <person name="Barry K."/>
            <person name="Edger P."/>
            <person name="Pires J.C."/>
            <person name="Schmutz J."/>
        </authorList>
    </citation>
    <scope>NUCLEOTIDE SEQUENCE</scope>
    <source>
        <tissue evidence="1">Leaf</tissue>
    </source>
</reference>
<evidence type="ECO:0000313" key="1">
    <source>
        <dbReference type="EMBL" id="KAG6640384.1"/>
    </source>
</evidence>